<keyword evidence="2" id="KW-0812">Transmembrane</keyword>
<keyword evidence="4" id="KW-0645">Protease</keyword>
<dbReference type="RefSeq" id="WP_092360735.1">
    <property type="nucleotide sequence ID" value="NZ_CAKXUV010000127.1"/>
</dbReference>
<gene>
    <name evidence="4" type="ORF">SAMN05216313_102112</name>
</gene>
<feature type="region of interest" description="Disordered" evidence="1">
    <location>
        <begin position="76"/>
        <end position="103"/>
    </location>
</feature>
<evidence type="ECO:0000259" key="3">
    <source>
        <dbReference type="Pfam" id="PF13539"/>
    </source>
</evidence>
<dbReference type="EMBL" id="FOIM01000002">
    <property type="protein sequence ID" value="SET10003.1"/>
    <property type="molecule type" value="Genomic_DNA"/>
</dbReference>
<proteinExistence type="predicted"/>
<evidence type="ECO:0000313" key="4">
    <source>
        <dbReference type="EMBL" id="SET10003.1"/>
    </source>
</evidence>
<dbReference type="Proteomes" id="UP000198508">
    <property type="component" value="Unassembled WGS sequence"/>
</dbReference>
<keyword evidence="2" id="KW-1133">Transmembrane helix</keyword>
<dbReference type="InterPro" id="IPR039561">
    <property type="entry name" value="Peptidase_M15C"/>
</dbReference>
<keyword evidence="4" id="KW-0378">Hydrolase</keyword>
<dbReference type="AlphaFoldDB" id="A0A1I0BSF9"/>
<protein>
    <submittedName>
        <fullName evidence="4">D-alanyl-D-alanine carboxypeptidase</fullName>
    </submittedName>
</protein>
<keyword evidence="5" id="KW-1185">Reference proteome</keyword>
<dbReference type="GO" id="GO:0004180">
    <property type="term" value="F:carboxypeptidase activity"/>
    <property type="evidence" value="ECO:0007669"/>
    <property type="project" value="UniProtKB-KW"/>
</dbReference>
<sequence>MRQSRRRNRNHLVSGLIGAAGVGLLVSAIFLGAKVSALNGQMERMSAENASLMEVSREADGMRAEMESSLEAERLAAARASSEAETSEPETTQPPETEPPKWETLDGVAAGTVVTSRELDMDHLEKYFQAYEIKTEGAVYGRINGKSYRDNPDVALSDLRYLKVLHYNFNHELQVGEIIVNKGLADEVLEIFREFYDAEYEIQSMHLVDNYWTGDGESSDSASIDKNNTSCFNYRPVTGGGKLSNHAYGFAIDINPQQNPYVSYRDGKARWSHENANDYIDRSTGLPHVITHEDLAFKVFSAHGFSWGGDWNNPKDYQHFEKKLY</sequence>
<dbReference type="SUPFAM" id="SSF55166">
    <property type="entry name" value="Hedgehog/DD-peptidase"/>
    <property type="match status" value="1"/>
</dbReference>
<dbReference type="Gene3D" id="3.30.1380.10">
    <property type="match status" value="1"/>
</dbReference>
<dbReference type="InterPro" id="IPR009045">
    <property type="entry name" value="Zn_M74/Hedgehog-like"/>
</dbReference>
<feature type="compositionally biased region" description="Low complexity" evidence="1">
    <location>
        <begin position="77"/>
        <end position="95"/>
    </location>
</feature>
<evidence type="ECO:0000256" key="2">
    <source>
        <dbReference type="SAM" id="Phobius"/>
    </source>
</evidence>
<organism evidence="4 5">
    <name type="scientific">Enterocloster lavalensis</name>
    <dbReference type="NCBI Taxonomy" id="460384"/>
    <lineage>
        <taxon>Bacteria</taxon>
        <taxon>Bacillati</taxon>
        <taxon>Bacillota</taxon>
        <taxon>Clostridia</taxon>
        <taxon>Lachnospirales</taxon>
        <taxon>Lachnospiraceae</taxon>
        <taxon>Enterocloster</taxon>
    </lineage>
</organism>
<name>A0A1I0BSF9_9FIRM</name>
<dbReference type="Pfam" id="PF13539">
    <property type="entry name" value="Peptidase_M15_4"/>
    <property type="match status" value="1"/>
</dbReference>
<dbReference type="STRING" id="460384.SAMN05216313_102112"/>
<reference evidence="5" key="1">
    <citation type="submission" date="2016-10" db="EMBL/GenBank/DDBJ databases">
        <authorList>
            <person name="Varghese N."/>
            <person name="Submissions S."/>
        </authorList>
    </citation>
    <scope>NUCLEOTIDE SEQUENCE [LARGE SCALE GENOMIC DNA]</scope>
    <source>
        <strain evidence="5">NLAE-zl-G277</strain>
    </source>
</reference>
<keyword evidence="4" id="KW-0121">Carboxypeptidase</keyword>
<feature type="transmembrane region" description="Helical" evidence="2">
    <location>
        <begin position="12"/>
        <end position="33"/>
    </location>
</feature>
<evidence type="ECO:0000256" key="1">
    <source>
        <dbReference type="SAM" id="MobiDB-lite"/>
    </source>
</evidence>
<accession>A0A1I0BSF9</accession>
<keyword evidence="2" id="KW-0472">Membrane</keyword>
<feature type="domain" description="Peptidase M15C" evidence="3">
    <location>
        <begin position="239"/>
        <end position="322"/>
    </location>
</feature>
<evidence type="ECO:0000313" key="5">
    <source>
        <dbReference type="Proteomes" id="UP000198508"/>
    </source>
</evidence>